<evidence type="ECO:0000256" key="6">
    <source>
        <dbReference type="ARBA" id="ARBA00023136"/>
    </source>
</evidence>
<comment type="similarity">
    <text evidence="7">Belongs to the type 2 lipid phosphate phosphatase family.</text>
</comment>
<keyword evidence="5 9" id="KW-1133">Transmembrane helix</keyword>
<gene>
    <name evidence="11" type="ORF">POSPLADRAFT_1169184</name>
</gene>
<evidence type="ECO:0000256" key="5">
    <source>
        <dbReference type="ARBA" id="ARBA00022989"/>
    </source>
</evidence>
<accession>A0A1X6N586</accession>
<keyword evidence="4" id="KW-0256">Endoplasmic reticulum</keyword>
<feature type="transmembrane region" description="Helical" evidence="9">
    <location>
        <begin position="263"/>
        <end position="285"/>
    </location>
</feature>
<proteinExistence type="inferred from homology"/>
<evidence type="ECO:0000313" key="12">
    <source>
        <dbReference type="Proteomes" id="UP000194127"/>
    </source>
</evidence>
<dbReference type="PANTHER" id="PTHR14969:SF28">
    <property type="entry name" value="DIHYDROSPHINGOSINE 1-PHOSPHATE PHOSPHATASE LCB3-RELATED"/>
    <property type="match status" value="1"/>
</dbReference>
<dbReference type="GO" id="GO:0005789">
    <property type="term" value="C:endoplasmic reticulum membrane"/>
    <property type="evidence" value="ECO:0007669"/>
    <property type="project" value="UniProtKB-SubCell"/>
</dbReference>
<evidence type="ECO:0000256" key="7">
    <source>
        <dbReference type="ARBA" id="ARBA00038324"/>
    </source>
</evidence>
<dbReference type="STRING" id="670580.A0A1X6N586"/>
<keyword evidence="6 9" id="KW-0472">Membrane</keyword>
<dbReference type="Proteomes" id="UP000194127">
    <property type="component" value="Unassembled WGS sequence"/>
</dbReference>
<keyword evidence="2 9" id="KW-0812">Transmembrane</keyword>
<feature type="transmembrane region" description="Helical" evidence="9">
    <location>
        <begin position="155"/>
        <end position="177"/>
    </location>
</feature>
<feature type="transmembrane region" description="Helical" evidence="9">
    <location>
        <begin position="323"/>
        <end position="340"/>
    </location>
</feature>
<name>A0A1X6N586_9APHY</name>
<sequence>MAVMTEHPVDGGLPTVSLPLDIYAAHPKDPSNSTSEWSYTESRASTPDLGGATPRAWDEKASSEGREKQDDNSFVGIGLLPDDVYVRTMSSWRAAIRRRVRANVEWESKVIANMQERVRRPILDNYFVYTSSLGTHTFFMITLPAFAFFGRVDVARGLLMVLALGVYVASFVKDLVCAPRPFAPPVARLTMGNHHLEYGFPSTHSTNSVSIALFFFQLLHRLYKTPTMVSTTTYYMLSGVLLFYMFSIVYGRLYTGMHSFTDCIMGVSLGAAIWALSLVCSDGLHDWIRDSGWIVPVVVIPLCLLLVHWHPQPIDDCPCFEDAIAFVSVIMGEVLSRWYMLHHGYDDSYFVRVMPGCIWGGWVDMFTWWSMAVVKMVLGILIIFMWRIFAKTVMHTVLPPIFRLLSQAFTLPHRRFYTPATDYKNVPPEKGLHPIPSVIDLPSMIEMEMDGGGSSGASLAAPGGIYGQYNMKLRGSKGRDKSASSMSEKKVGLGFDMEEYAGKQDEVVKHYDADVLTKVVVYSGIGMLACGLIPVLFEVLGWGL</sequence>
<dbReference type="GeneID" id="36332995"/>
<dbReference type="InterPro" id="IPR036938">
    <property type="entry name" value="PAP2/HPO_sf"/>
</dbReference>
<feature type="transmembrane region" description="Helical" evidence="9">
    <location>
        <begin position="126"/>
        <end position="149"/>
    </location>
</feature>
<keyword evidence="12" id="KW-1185">Reference proteome</keyword>
<dbReference type="EMBL" id="KZ110595">
    <property type="protein sequence ID" value="OSX63781.1"/>
    <property type="molecule type" value="Genomic_DNA"/>
</dbReference>
<dbReference type="Pfam" id="PF01569">
    <property type="entry name" value="PAP2"/>
    <property type="match status" value="1"/>
</dbReference>
<dbReference type="AlphaFoldDB" id="A0A1X6N586"/>
<evidence type="ECO:0000313" key="11">
    <source>
        <dbReference type="EMBL" id="OSX63781.1"/>
    </source>
</evidence>
<feature type="domain" description="Phosphatidic acid phosphatase type 2/haloperoxidase" evidence="10">
    <location>
        <begin position="155"/>
        <end position="278"/>
    </location>
</feature>
<evidence type="ECO:0000256" key="4">
    <source>
        <dbReference type="ARBA" id="ARBA00022824"/>
    </source>
</evidence>
<reference evidence="11 12" key="1">
    <citation type="submission" date="2017-04" db="EMBL/GenBank/DDBJ databases">
        <title>Genome Sequence of the Model Brown-Rot Fungus Postia placenta SB12.</title>
        <authorList>
            <consortium name="DOE Joint Genome Institute"/>
            <person name="Gaskell J."/>
            <person name="Kersten P."/>
            <person name="Larrondo L.F."/>
            <person name="Canessa P."/>
            <person name="Martinez D."/>
            <person name="Hibbett D."/>
            <person name="Schmoll M."/>
            <person name="Kubicek C.P."/>
            <person name="Martinez A.T."/>
            <person name="Yadav J."/>
            <person name="Master E."/>
            <person name="Magnuson J.K."/>
            <person name="James T."/>
            <person name="Yaver D."/>
            <person name="Berka R."/>
            <person name="Labutti K."/>
            <person name="Lipzen A."/>
            <person name="Aerts A."/>
            <person name="Barry K."/>
            <person name="Henrissat B."/>
            <person name="Blanchette R."/>
            <person name="Grigoriev I."/>
            <person name="Cullen D."/>
        </authorList>
    </citation>
    <scope>NUCLEOTIDE SEQUENCE [LARGE SCALE GENOMIC DNA]</scope>
    <source>
        <strain evidence="11 12">MAD-698-R-SB12</strain>
    </source>
</reference>
<dbReference type="SUPFAM" id="SSF48317">
    <property type="entry name" value="Acid phosphatase/Vanadium-dependent haloperoxidase"/>
    <property type="match status" value="1"/>
</dbReference>
<evidence type="ECO:0000256" key="9">
    <source>
        <dbReference type="SAM" id="Phobius"/>
    </source>
</evidence>
<dbReference type="InterPro" id="IPR000326">
    <property type="entry name" value="PAP2/HPO"/>
</dbReference>
<dbReference type="SMART" id="SM00014">
    <property type="entry name" value="acidPPc"/>
    <property type="match status" value="1"/>
</dbReference>
<feature type="region of interest" description="Disordered" evidence="8">
    <location>
        <begin position="23"/>
        <end position="74"/>
    </location>
</feature>
<keyword evidence="3" id="KW-0378">Hydrolase</keyword>
<dbReference type="CDD" id="cd03388">
    <property type="entry name" value="PAP2_SPPase1"/>
    <property type="match status" value="1"/>
</dbReference>
<feature type="transmembrane region" description="Helical" evidence="9">
    <location>
        <begin position="519"/>
        <end position="537"/>
    </location>
</feature>
<evidence type="ECO:0000256" key="8">
    <source>
        <dbReference type="SAM" id="MobiDB-lite"/>
    </source>
</evidence>
<evidence type="ECO:0000256" key="3">
    <source>
        <dbReference type="ARBA" id="ARBA00022801"/>
    </source>
</evidence>
<protein>
    <recommendedName>
        <fullName evidence="10">Phosphatidic acid phosphatase type 2/haloperoxidase domain-containing protein</fullName>
    </recommendedName>
</protein>
<dbReference type="PANTHER" id="PTHR14969">
    <property type="entry name" value="SPHINGOSINE-1-PHOSPHATE PHOSPHOHYDROLASE"/>
    <property type="match status" value="1"/>
</dbReference>
<comment type="subcellular location">
    <subcellularLocation>
        <location evidence="1">Endoplasmic reticulum membrane</location>
        <topology evidence="1">Multi-pass membrane protein</topology>
    </subcellularLocation>
</comment>
<evidence type="ECO:0000259" key="10">
    <source>
        <dbReference type="SMART" id="SM00014"/>
    </source>
</evidence>
<evidence type="ECO:0000256" key="2">
    <source>
        <dbReference type="ARBA" id="ARBA00022692"/>
    </source>
</evidence>
<feature type="transmembrane region" description="Helical" evidence="9">
    <location>
        <begin position="368"/>
        <end position="389"/>
    </location>
</feature>
<feature type="transmembrane region" description="Helical" evidence="9">
    <location>
        <begin position="232"/>
        <end position="251"/>
    </location>
</feature>
<feature type="transmembrane region" description="Helical" evidence="9">
    <location>
        <begin position="291"/>
        <end position="311"/>
    </location>
</feature>
<evidence type="ECO:0000256" key="1">
    <source>
        <dbReference type="ARBA" id="ARBA00004477"/>
    </source>
</evidence>
<dbReference type="OrthoDB" id="301434at2759"/>
<dbReference type="GO" id="GO:0042392">
    <property type="term" value="F:sphingosine-1-phosphate phosphatase activity"/>
    <property type="evidence" value="ECO:0007669"/>
    <property type="project" value="TreeGrafter"/>
</dbReference>
<organism evidence="11 12">
    <name type="scientific">Postia placenta MAD-698-R-SB12</name>
    <dbReference type="NCBI Taxonomy" id="670580"/>
    <lineage>
        <taxon>Eukaryota</taxon>
        <taxon>Fungi</taxon>
        <taxon>Dikarya</taxon>
        <taxon>Basidiomycota</taxon>
        <taxon>Agaricomycotina</taxon>
        <taxon>Agaricomycetes</taxon>
        <taxon>Polyporales</taxon>
        <taxon>Adustoporiaceae</taxon>
        <taxon>Rhodonia</taxon>
    </lineage>
</organism>
<dbReference type="RefSeq" id="XP_024340575.1">
    <property type="nucleotide sequence ID" value="XM_024488046.1"/>
</dbReference>
<feature type="compositionally biased region" description="Basic and acidic residues" evidence="8">
    <location>
        <begin position="56"/>
        <end position="71"/>
    </location>
</feature>
<dbReference type="Gene3D" id="1.20.144.10">
    <property type="entry name" value="Phosphatidic acid phosphatase type 2/haloperoxidase"/>
    <property type="match status" value="1"/>
</dbReference>
<feature type="compositionally biased region" description="Polar residues" evidence="8">
    <location>
        <begin position="30"/>
        <end position="45"/>
    </location>
</feature>